<feature type="compositionally biased region" description="Polar residues" evidence="1">
    <location>
        <begin position="785"/>
        <end position="812"/>
    </location>
</feature>
<feature type="compositionally biased region" description="Acidic residues" evidence="1">
    <location>
        <begin position="717"/>
        <end position="727"/>
    </location>
</feature>
<feature type="compositionally biased region" description="Basic residues" evidence="1">
    <location>
        <begin position="114"/>
        <end position="124"/>
    </location>
</feature>
<feature type="domain" description="Lysine-specific demethylase-like" evidence="2">
    <location>
        <begin position="246"/>
        <end position="621"/>
    </location>
</feature>
<dbReference type="Proteomes" id="UP000244811">
    <property type="component" value="Chromosome 1"/>
</dbReference>
<feature type="region of interest" description="Disordered" evidence="1">
    <location>
        <begin position="95"/>
        <end position="126"/>
    </location>
</feature>
<dbReference type="AlphaFoldDB" id="A0A976MAM0"/>
<proteinExistence type="predicted"/>
<sequence>MDSQSPSSRLHRYMGKGHSIKVDVVTRQAVVSPIFRKQSVPPISERYVKVFDPVSNNLESQSDENYLLETKLYDKYKTIFNNISAEAIINLNKTKTESDNESVKSSSTCESHNCKKSNTKRKRAKIVENKSSSLDYKRSKSDCVFVKPWMPYLPSIVESIYRLSSSKLDHRSKIQKKNKSNKDSKEIPSSSSLGKTECLVSDDSDVNSNVSSDSYIGIDQSKNKISYKYVKNLAYSLLTFVNTIDDWNHRVDEAMCRTGVDRITLKEAKSLLQEFRDSTSGILSSSAAEKLESEIERTEEYCVEIRKKLVGIFEDSEENTADLEEVEMFLKEGMNTTFMTQEYLTLNQVFYNISALRHLIVESLIQSEFEVCASLLEKCGEYSVKIPDIDIIRTHVVNSLWLYHAQKYTQKPANYTLVSELLENTPDELKDNKLYKHLSEKLQMTMEWMNKFEDPKFNRIILYETIKANRYGDKPKGESDSVGIENRKNEVIKDGNAHENVSNTGMKDKHGSPCENKARSLRAKMEDRSYLDEPKLTPEELESAYNGYQTLEMTIPTLRNIEPVYNMWRRFQRRLKKLETLLSSDSKVNGIMESLLVLQQAEAVTEYVDTAELLEPLRNDVEVALSFERKCRNVLNKFNNWSVTSDTIKLKTEWNSLINFKRNTTVNSNDLTDTINIINAYLSRTNGVSDKELGGLGEISKSNDIGSSKCKDKDENEFSNEISEDSNADYLGETERRGSTNDVDVLANSDSDEIEVDIGISSSNVNSNTTSATNDLDETTIDDALNSQDNDSNICTPRSDTHASSNDNTPTLTPKVIDDETPNLNNDEVVKTVSEDKLDTNQGMVIISNPKENKGSPSEMGNKKIQFSELVELYDEFHTLKVKNWQQFRNVEDMYKLGFELREKVGIVIGSIKEGVRTDELVSNLILVSLEVIRYGANMNLEVELLKALKYCLWSKKLYGSLDKMYRLTNRESDDKSFKETGYGREMEDEDWISEENLRDYEAMFYRLASEPERESFKEYVNAKNTIAHHLNIDQQKAEDDDDDNGTDEITSETNNLKTAESTNPKPGTTEEIGKDEGVNGGSNDSKTHRKGDSFRTLVVSKKILSMTELDVVNEFTLQTAQ</sequence>
<reference evidence="3" key="1">
    <citation type="submission" date="2022-07" db="EMBL/GenBank/DDBJ databases">
        <title>Evaluation of T. orientalis genome assembly methods using nanopore sequencing and analysis of variation between genomes.</title>
        <authorList>
            <person name="Yam J."/>
            <person name="Micallef M.L."/>
            <person name="Liu M."/>
            <person name="Djordjevic S.P."/>
            <person name="Bogema D.R."/>
            <person name="Jenkins C."/>
        </authorList>
    </citation>
    <scope>NUCLEOTIDE SEQUENCE</scope>
    <source>
        <strain evidence="3">Goon Nure</strain>
    </source>
</reference>
<feature type="compositionally biased region" description="Acidic residues" evidence="1">
    <location>
        <begin position="1039"/>
        <end position="1051"/>
    </location>
</feature>
<feature type="compositionally biased region" description="Basic and acidic residues" evidence="1">
    <location>
        <begin position="474"/>
        <end position="497"/>
    </location>
</feature>
<feature type="region of interest" description="Disordered" evidence="1">
    <location>
        <begin position="474"/>
        <end position="536"/>
    </location>
</feature>
<organism evidence="3 4">
    <name type="scientific">Theileria orientalis</name>
    <dbReference type="NCBI Taxonomy" id="68886"/>
    <lineage>
        <taxon>Eukaryota</taxon>
        <taxon>Sar</taxon>
        <taxon>Alveolata</taxon>
        <taxon>Apicomplexa</taxon>
        <taxon>Aconoidasida</taxon>
        <taxon>Piroplasmida</taxon>
        <taxon>Theileriidae</taxon>
        <taxon>Theileria</taxon>
    </lineage>
</organism>
<dbReference type="InterPro" id="IPR013637">
    <property type="entry name" value="Lys_sp_deMease-like_dom"/>
</dbReference>
<name>A0A976MAM0_THEOR</name>
<evidence type="ECO:0000313" key="4">
    <source>
        <dbReference type="Proteomes" id="UP000244811"/>
    </source>
</evidence>
<dbReference type="EMBL" id="CP056069">
    <property type="protein sequence ID" value="UKK00718.2"/>
    <property type="molecule type" value="Genomic_DNA"/>
</dbReference>
<dbReference type="Pfam" id="PF08429">
    <property type="entry name" value="PLU-1"/>
    <property type="match status" value="1"/>
</dbReference>
<feature type="compositionally biased region" description="Basic and acidic residues" evidence="1">
    <location>
        <begin position="506"/>
        <end position="536"/>
    </location>
</feature>
<feature type="compositionally biased region" description="Polar residues" evidence="1">
    <location>
        <begin position="1052"/>
        <end position="1067"/>
    </location>
</feature>
<feature type="region of interest" description="Disordered" evidence="1">
    <location>
        <begin position="704"/>
        <end position="744"/>
    </location>
</feature>
<feature type="region of interest" description="Disordered" evidence="1">
    <location>
        <begin position="782"/>
        <end position="823"/>
    </location>
</feature>
<evidence type="ECO:0000259" key="2">
    <source>
        <dbReference type="Pfam" id="PF08429"/>
    </source>
</evidence>
<feature type="region of interest" description="Disordered" evidence="1">
    <location>
        <begin position="1033"/>
        <end position="1093"/>
    </location>
</feature>
<evidence type="ECO:0000256" key="1">
    <source>
        <dbReference type="SAM" id="MobiDB-lite"/>
    </source>
</evidence>
<feature type="region of interest" description="Disordered" evidence="1">
    <location>
        <begin position="171"/>
        <end position="200"/>
    </location>
</feature>
<accession>A0A976MAM0</accession>
<protein>
    <recommendedName>
        <fullName evidence="2">Lysine-specific demethylase-like domain-containing protein</fullName>
    </recommendedName>
</protein>
<gene>
    <name evidence="3" type="ORF">MACK_000792</name>
</gene>
<evidence type="ECO:0000313" key="3">
    <source>
        <dbReference type="EMBL" id="UKK00718.2"/>
    </source>
</evidence>